<reference evidence="3 4" key="1">
    <citation type="submission" date="2016-09" db="EMBL/GenBank/DDBJ databases">
        <title>The draft genome of Dichanthelium oligosanthes: A C3 panicoid grass species.</title>
        <authorList>
            <person name="Studer A.J."/>
            <person name="Schnable J.C."/>
            <person name="Brutnell T.P."/>
        </authorList>
    </citation>
    <scope>NUCLEOTIDE SEQUENCE [LARGE SCALE GENOMIC DNA]</scope>
    <source>
        <strain evidence="4">cv. Kellogg 1175</strain>
        <tissue evidence="3">Leaf</tissue>
    </source>
</reference>
<keyword evidence="2" id="KW-1133">Transmembrane helix</keyword>
<dbReference type="EMBL" id="LWDX02048897">
    <property type="protein sequence ID" value="OEL21069.1"/>
    <property type="molecule type" value="Genomic_DNA"/>
</dbReference>
<dbReference type="AlphaFoldDB" id="A0A1E5V7D8"/>
<evidence type="ECO:0000313" key="3">
    <source>
        <dbReference type="EMBL" id="OEL21069.1"/>
    </source>
</evidence>
<accession>A0A1E5V7D8</accession>
<name>A0A1E5V7D8_9POAL</name>
<dbReference type="Proteomes" id="UP000095767">
    <property type="component" value="Unassembled WGS sequence"/>
</dbReference>
<sequence length="175" mass="18796">MPSPRSASPVASPRRAPSGPPRVAHLSAFRQRVPIRWRRRWRRPSRGRGYDGDLARVSAGDPARVGRQGAVGAGDLACVGAGDPARSTSESSNHGARAGLSNGIPLLPPREDLRSGYRWRRSHWQGGPGRRLHLPIPPKLLRLVLLHVVGLSLPRLALGGCLGVAGLHVLVLVCR</sequence>
<keyword evidence="2" id="KW-0472">Membrane</keyword>
<keyword evidence="2" id="KW-0812">Transmembrane</keyword>
<feature type="transmembrane region" description="Helical" evidence="2">
    <location>
        <begin position="140"/>
        <end position="173"/>
    </location>
</feature>
<evidence type="ECO:0000256" key="1">
    <source>
        <dbReference type="SAM" id="MobiDB-lite"/>
    </source>
</evidence>
<proteinExistence type="predicted"/>
<feature type="region of interest" description="Disordered" evidence="1">
    <location>
        <begin position="1"/>
        <end position="27"/>
    </location>
</feature>
<gene>
    <name evidence="3" type="ORF">BAE44_0017911</name>
</gene>
<organism evidence="3 4">
    <name type="scientific">Dichanthelium oligosanthes</name>
    <dbReference type="NCBI Taxonomy" id="888268"/>
    <lineage>
        <taxon>Eukaryota</taxon>
        <taxon>Viridiplantae</taxon>
        <taxon>Streptophyta</taxon>
        <taxon>Embryophyta</taxon>
        <taxon>Tracheophyta</taxon>
        <taxon>Spermatophyta</taxon>
        <taxon>Magnoliopsida</taxon>
        <taxon>Liliopsida</taxon>
        <taxon>Poales</taxon>
        <taxon>Poaceae</taxon>
        <taxon>PACMAD clade</taxon>
        <taxon>Panicoideae</taxon>
        <taxon>Panicodae</taxon>
        <taxon>Paniceae</taxon>
        <taxon>Dichantheliinae</taxon>
        <taxon>Dichanthelium</taxon>
    </lineage>
</organism>
<keyword evidence="4" id="KW-1185">Reference proteome</keyword>
<comment type="caution">
    <text evidence="3">The sequence shown here is derived from an EMBL/GenBank/DDBJ whole genome shotgun (WGS) entry which is preliminary data.</text>
</comment>
<evidence type="ECO:0000256" key="2">
    <source>
        <dbReference type="SAM" id="Phobius"/>
    </source>
</evidence>
<protein>
    <submittedName>
        <fullName evidence="3">Uncharacterized protein</fullName>
    </submittedName>
</protein>
<feature type="region of interest" description="Disordered" evidence="1">
    <location>
        <begin position="82"/>
        <end position="103"/>
    </location>
</feature>
<evidence type="ECO:0000313" key="4">
    <source>
        <dbReference type="Proteomes" id="UP000095767"/>
    </source>
</evidence>